<dbReference type="Gene3D" id="1.10.287.950">
    <property type="entry name" value="Methyl-accepting chemotaxis protein"/>
    <property type="match status" value="1"/>
</dbReference>
<dbReference type="PROSITE" id="PS50111">
    <property type="entry name" value="CHEMOTAXIS_TRANSDUC_2"/>
    <property type="match status" value="1"/>
</dbReference>
<comment type="caution">
    <text evidence="14">The sequence shown here is derived from an EMBL/GenBank/DDBJ whole genome shotgun (WGS) entry which is preliminary data.</text>
</comment>
<dbReference type="InterPro" id="IPR024478">
    <property type="entry name" value="HlyB_4HB_MCP"/>
</dbReference>
<keyword evidence="15" id="KW-1185">Reference proteome</keyword>
<dbReference type="SMART" id="SM00283">
    <property type="entry name" value="MA"/>
    <property type="match status" value="1"/>
</dbReference>
<protein>
    <submittedName>
        <fullName evidence="14">Methyl-accepting chemotaxis protein</fullName>
    </submittedName>
</protein>
<accession>A0ABS3NGA4</accession>
<evidence type="ECO:0000256" key="10">
    <source>
        <dbReference type="SAM" id="Phobius"/>
    </source>
</evidence>
<dbReference type="PROSITE" id="PS50192">
    <property type="entry name" value="T_SNARE"/>
    <property type="match status" value="1"/>
</dbReference>
<evidence type="ECO:0000259" key="13">
    <source>
        <dbReference type="PROSITE" id="PS50885"/>
    </source>
</evidence>
<evidence type="ECO:0000256" key="8">
    <source>
        <dbReference type="PROSITE-ProRule" id="PRU00284"/>
    </source>
</evidence>
<feature type="domain" description="Methyl-accepting transducer" evidence="11">
    <location>
        <begin position="268"/>
        <end position="504"/>
    </location>
</feature>
<name>A0ABS3NGA4_9GAMM</name>
<comment type="similarity">
    <text evidence="7">Belongs to the methyl-accepting chemotaxis (MCP) protein family.</text>
</comment>
<evidence type="ECO:0000259" key="12">
    <source>
        <dbReference type="PROSITE" id="PS50192"/>
    </source>
</evidence>
<dbReference type="EMBL" id="JAGDFX010000008">
    <property type="protein sequence ID" value="MBO1519575.1"/>
    <property type="molecule type" value="Genomic_DNA"/>
</dbReference>
<evidence type="ECO:0000256" key="4">
    <source>
        <dbReference type="ARBA" id="ARBA00022989"/>
    </source>
</evidence>
<feature type="domain" description="T-SNARE coiled-coil homology" evidence="12">
    <location>
        <begin position="455"/>
        <end position="517"/>
    </location>
</feature>
<evidence type="ECO:0000256" key="7">
    <source>
        <dbReference type="ARBA" id="ARBA00029447"/>
    </source>
</evidence>
<dbReference type="SUPFAM" id="SSF58104">
    <property type="entry name" value="Methyl-accepting chemotaxis protein (MCP) signaling domain"/>
    <property type="match status" value="1"/>
</dbReference>
<proteinExistence type="inferred from homology"/>
<keyword evidence="3 10" id="KW-0812">Transmembrane</keyword>
<evidence type="ECO:0000313" key="14">
    <source>
        <dbReference type="EMBL" id="MBO1519575.1"/>
    </source>
</evidence>
<evidence type="ECO:0000256" key="9">
    <source>
        <dbReference type="SAM" id="MobiDB-lite"/>
    </source>
</evidence>
<comment type="subcellular location">
    <subcellularLocation>
        <location evidence="1">Cell inner membrane</location>
        <topology evidence="1">Multi-pass membrane protein</topology>
    </subcellularLocation>
</comment>
<dbReference type="Pfam" id="PF12729">
    <property type="entry name" value="4HB_MCP_1"/>
    <property type="match status" value="1"/>
</dbReference>
<dbReference type="Proteomes" id="UP000664882">
    <property type="component" value="Unassembled WGS sequence"/>
</dbReference>
<sequence length="540" mass="58685">MLTLSTIRAKMITSVLLTLVLIAATLGFTLHGVQQVRNEFVSFLEVNQPRVEALNRMYGDGLLAGIAARNKIFNPSLAIANKVVANSGNDFSDTLTQLQQEAQLSAEQRTSLNLITELWNTVKETRAQVLSLSERRQGEQAAKILAEVENPAWRVIRIELQKLISLEQEAATLAQQRMQEQVDSTYFRGVLFGGIVMLVVLVVNLSMARTLRLRIGRAQDMINELAAGDGDLTQRLDLGGHDELSQMGASINIFVDKVHKLVQEVSASTREVATAADQLEYITEQSTHSVQRHHVETEQVATAMNEMTATVQEVAQSALSASDAAQEADSATQEGSRVVAHTENSIDELAREVEKAAQAMGVVGEHSEQISTVLDVIRGIAEQTNLLALNAAIEAARAGEQGRGFAVVADEVRNLAQRTQGATEEIHSMIEQLQQGTRNAIGVMEQGQKQAHNSVQSATDARQALEKIAAAVARIRDMNTSIASAAEEQSMVAEEINRNVTNINDVTLQVSDGTEQTRDSSGNLAKLAELLQSQVGHFKV</sequence>
<reference evidence="14 15" key="1">
    <citation type="submission" date="2021-03" db="EMBL/GenBank/DDBJ databases">
        <title>Oceanisphaera sp. nov., isolated from the intestine.</title>
        <authorList>
            <person name="Zhao L.-H."/>
            <person name="Shi L.-F."/>
        </authorList>
    </citation>
    <scope>NUCLEOTIDE SEQUENCE [LARGE SCALE GENOMIC DNA]</scope>
    <source>
        <strain evidence="14 15">DM8</strain>
    </source>
</reference>
<dbReference type="InterPro" id="IPR000727">
    <property type="entry name" value="T_SNARE_dom"/>
</dbReference>
<dbReference type="CDD" id="cd11386">
    <property type="entry name" value="MCP_signal"/>
    <property type="match status" value="1"/>
</dbReference>
<evidence type="ECO:0000256" key="5">
    <source>
        <dbReference type="ARBA" id="ARBA00023136"/>
    </source>
</evidence>
<feature type="transmembrane region" description="Helical" evidence="10">
    <location>
        <begin position="186"/>
        <end position="207"/>
    </location>
</feature>
<dbReference type="Pfam" id="PF00015">
    <property type="entry name" value="MCPsignal"/>
    <property type="match status" value="1"/>
</dbReference>
<keyword evidence="2" id="KW-1003">Cell membrane</keyword>
<evidence type="ECO:0000256" key="2">
    <source>
        <dbReference type="ARBA" id="ARBA00022519"/>
    </source>
</evidence>
<dbReference type="PANTHER" id="PTHR32089">
    <property type="entry name" value="METHYL-ACCEPTING CHEMOTAXIS PROTEIN MCPB"/>
    <property type="match status" value="1"/>
</dbReference>
<dbReference type="PRINTS" id="PR00260">
    <property type="entry name" value="CHEMTRNSDUCR"/>
</dbReference>
<keyword evidence="6 8" id="KW-0807">Transducer</keyword>
<dbReference type="CDD" id="cd06225">
    <property type="entry name" value="HAMP"/>
    <property type="match status" value="1"/>
</dbReference>
<feature type="compositionally biased region" description="Low complexity" evidence="9">
    <location>
        <begin position="320"/>
        <end position="331"/>
    </location>
</feature>
<evidence type="ECO:0000259" key="11">
    <source>
        <dbReference type="PROSITE" id="PS50111"/>
    </source>
</evidence>
<keyword evidence="2" id="KW-0997">Cell inner membrane</keyword>
<dbReference type="Pfam" id="PF00672">
    <property type="entry name" value="HAMP"/>
    <property type="match status" value="1"/>
</dbReference>
<evidence type="ECO:0000256" key="1">
    <source>
        <dbReference type="ARBA" id="ARBA00004429"/>
    </source>
</evidence>
<evidence type="ECO:0000313" key="15">
    <source>
        <dbReference type="Proteomes" id="UP000664882"/>
    </source>
</evidence>
<gene>
    <name evidence="14" type="ORF">J3U76_08050</name>
</gene>
<feature type="region of interest" description="Disordered" evidence="9">
    <location>
        <begin position="320"/>
        <end position="339"/>
    </location>
</feature>
<dbReference type="PROSITE" id="PS50885">
    <property type="entry name" value="HAMP"/>
    <property type="match status" value="1"/>
</dbReference>
<dbReference type="PANTHER" id="PTHR32089:SF119">
    <property type="entry name" value="METHYL-ACCEPTING CHEMOTAXIS PROTEIN CTPL"/>
    <property type="match status" value="1"/>
</dbReference>
<organism evidence="14 15">
    <name type="scientific">Oceanisphaera pacifica</name>
    <dbReference type="NCBI Taxonomy" id="2818389"/>
    <lineage>
        <taxon>Bacteria</taxon>
        <taxon>Pseudomonadati</taxon>
        <taxon>Pseudomonadota</taxon>
        <taxon>Gammaproteobacteria</taxon>
        <taxon>Aeromonadales</taxon>
        <taxon>Aeromonadaceae</taxon>
        <taxon>Oceanisphaera</taxon>
    </lineage>
</organism>
<keyword evidence="5 10" id="KW-0472">Membrane</keyword>
<feature type="domain" description="HAMP" evidence="13">
    <location>
        <begin position="209"/>
        <end position="263"/>
    </location>
</feature>
<evidence type="ECO:0000256" key="6">
    <source>
        <dbReference type="ARBA" id="ARBA00023224"/>
    </source>
</evidence>
<dbReference type="RefSeq" id="WP_208005456.1">
    <property type="nucleotide sequence ID" value="NZ_JAGDFX010000008.1"/>
</dbReference>
<keyword evidence="4 10" id="KW-1133">Transmembrane helix</keyword>
<dbReference type="InterPro" id="IPR003660">
    <property type="entry name" value="HAMP_dom"/>
</dbReference>
<dbReference type="InterPro" id="IPR004089">
    <property type="entry name" value="MCPsignal_dom"/>
</dbReference>
<dbReference type="SMART" id="SM00304">
    <property type="entry name" value="HAMP"/>
    <property type="match status" value="1"/>
</dbReference>
<evidence type="ECO:0000256" key="3">
    <source>
        <dbReference type="ARBA" id="ARBA00022692"/>
    </source>
</evidence>
<dbReference type="InterPro" id="IPR004090">
    <property type="entry name" value="Chemotax_Me-accpt_rcpt"/>
</dbReference>